<feature type="compositionally biased region" description="Polar residues" evidence="1">
    <location>
        <begin position="64"/>
        <end position="73"/>
    </location>
</feature>
<organism evidence="2 3">
    <name type="scientific">Petrachloros mirabilis ULC683</name>
    <dbReference type="NCBI Taxonomy" id="2781853"/>
    <lineage>
        <taxon>Bacteria</taxon>
        <taxon>Bacillati</taxon>
        <taxon>Cyanobacteriota</taxon>
        <taxon>Cyanophyceae</taxon>
        <taxon>Synechococcales</taxon>
        <taxon>Petrachlorosaceae</taxon>
        <taxon>Petrachloros</taxon>
        <taxon>Petrachloros mirabilis</taxon>
    </lineage>
</organism>
<evidence type="ECO:0000256" key="1">
    <source>
        <dbReference type="SAM" id="MobiDB-lite"/>
    </source>
</evidence>
<dbReference type="RefSeq" id="WP_161826631.1">
    <property type="nucleotide sequence ID" value="NZ_WVIC01000042.1"/>
</dbReference>
<gene>
    <name evidence="2" type="ORF">GS597_16895</name>
</gene>
<dbReference type="Proteomes" id="UP000607397">
    <property type="component" value="Unassembled WGS sequence"/>
</dbReference>
<proteinExistence type="predicted"/>
<evidence type="ECO:0000313" key="2">
    <source>
        <dbReference type="EMBL" id="NCJ08154.1"/>
    </source>
</evidence>
<feature type="region of interest" description="Disordered" evidence="1">
    <location>
        <begin position="43"/>
        <end position="104"/>
    </location>
</feature>
<evidence type="ECO:0000313" key="3">
    <source>
        <dbReference type="Proteomes" id="UP000607397"/>
    </source>
</evidence>
<reference evidence="2" key="1">
    <citation type="submission" date="2019-12" db="EMBL/GenBank/DDBJ databases">
        <title>High-Quality draft genome sequences of three cyanobacteria isolated from the limestone walls of the Old Cathedral of Coimbra.</title>
        <authorList>
            <person name="Tiago I."/>
            <person name="Soares F."/>
            <person name="Portugal A."/>
        </authorList>
    </citation>
    <scope>NUCLEOTIDE SEQUENCE [LARGE SCALE GENOMIC DNA]</scope>
    <source>
        <strain evidence="2">C</strain>
    </source>
</reference>
<sequence>MKLLFGTLGLMGIATSTLILGSATQAEARCVVTDVGVQVAVRGSRNPARQSNDVDVDSRGSCEGNRSVNTSRQVYVGNSDEVVQERRSRHQLNGSGRGSGDPMVVPVNVQVDVYNAGERYRRR</sequence>
<dbReference type="EMBL" id="WVIC01000042">
    <property type="protein sequence ID" value="NCJ08154.1"/>
    <property type="molecule type" value="Genomic_DNA"/>
</dbReference>
<name>A0A8K2A9D3_9CYAN</name>
<dbReference type="AlphaFoldDB" id="A0A8K2A9D3"/>
<comment type="caution">
    <text evidence="2">The sequence shown here is derived from an EMBL/GenBank/DDBJ whole genome shotgun (WGS) entry which is preliminary data.</text>
</comment>
<protein>
    <submittedName>
        <fullName evidence="2">Uncharacterized protein</fullName>
    </submittedName>
</protein>
<accession>A0A8K2A9D3</accession>
<keyword evidence="3" id="KW-1185">Reference proteome</keyword>